<evidence type="ECO:0000256" key="6">
    <source>
        <dbReference type="SAM" id="MobiDB-lite"/>
    </source>
</evidence>
<evidence type="ECO:0000256" key="5">
    <source>
        <dbReference type="RuleBase" id="RU368084"/>
    </source>
</evidence>
<feature type="compositionally biased region" description="Polar residues" evidence="6">
    <location>
        <begin position="100"/>
        <end position="117"/>
    </location>
</feature>
<name>A0ABR2W4D8_9FUNG</name>
<dbReference type="InterPro" id="IPR007220">
    <property type="entry name" value="ORC2"/>
</dbReference>
<feature type="compositionally biased region" description="Basic and acidic residues" evidence="6">
    <location>
        <begin position="119"/>
        <end position="134"/>
    </location>
</feature>
<sequence>MSEPMDLDEELVLPIIYQTNDEIPNHIINIVDKKDISKVPKSRRTVHEKEVSKGPKSGLLASLTVDLKKKPSESEIHTIEDDDEIYVPLNSSKEAETTENKTSGKNLFQFSNSQKGKSSTKDRETVESDSEQKSTRGKKNKLPKPTQIHVDPESNSENELSDEVEDVIPVDNHEGYERYFSDLHGKGSSQTSNNTLSKLPTLEHKDFITALRSVPMKHVQEAELLQNLHEQQFFQWYFELKSGFNILFYGFGSKRKLLNKFAQSYLTDGALLVVNGYFPTISIKEILGKIIEDVVQKNGSLGSPEEQISSIHEYFTSSNRAVERLYLLVHNIDGGSLRTERVQTLLSVLAAVPNVHLIASVDHINAALLWDTVKTARFNWVWHDITTYESYVVETSFENSLMVRQKDMSVRGVHYVLASLTSNAKGIFRVLAEYQITMESDGAAGNKHELGLPYTSYYSRCREKFLVSSDLAFRAQLTEFRDHKIIHSKRSSEGTEILYIPMDAEMLSTILTDMP</sequence>
<keyword evidence="10" id="KW-1185">Reference proteome</keyword>
<gene>
    <name evidence="9" type="primary">ORC2</name>
    <name evidence="9" type="ORF">K7432_004580</name>
</gene>
<keyword evidence="4 5" id="KW-0539">Nucleus</keyword>
<evidence type="ECO:0000256" key="2">
    <source>
        <dbReference type="ARBA" id="ARBA00007421"/>
    </source>
</evidence>
<dbReference type="Pfam" id="PF04084">
    <property type="entry name" value="RecA-like_ORC2"/>
    <property type="match status" value="1"/>
</dbReference>
<evidence type="ECO:0000256" key="4">
    <source>
        <dbReference type="ARBA" id="ARBA00023242"/>
    </source>
</evidence>
<evidence type="ECO:0000259" key="7">
    <source>
        <dbReference type="Pfam" id="PF04084"/>
    </source>
</evidence>
<evidence type="ECO:0000256" key="3">
    <source>
        <dbReference type="ARBA" id="ARBA00022705"/>
    </source>
</evidence>
<reference evidence="9 10" key="1">
    <citation type="submission" date="2023-04" db="EMBL/GenBank/DDBJ databases">
        <title>Genome of Basidiobolus ranarum AG-B5.</title>
        <authorList>
            <person name="Stajich J.E."/>
            <person name="Carter-House D."/>
            <person name="Gryganskyi A."/>
        </authorList>
    </citation>
    <scope>NUCLEOTIDE SEQUENCE [LARGE SCALE GENOMIC DNA]</scope>
    <source>
        <strain evidence="9 10">AG-B5</strain>
    </source>
</reference>
<dbReference type="InterPro" id="IPR056773">
    <property type="entry name" value="WHD_ORC2"/>
</dbReference>
<keyword evidence="3 5" id="KW-0235">DNA replication</keyword>
<evidence type="ECO:0000313" key="9">
    <source>
        <dbReference type="EMBL" id="KAK9719752.1"/>
    </source>
</evidence>
<feature type="compositionally biased region" description="Acidic residues" evidence="6">
    <location>
        <begin position="154"/>
        <end position="163"/>
    </location>
</feature>
<feature type="region of interest" description="Disordered" evidence="6">
    <location>
        <begin position="40"/>
        <end position="59"/>
    </location>
</feature>
<evidence type="ECO:0000256" key="1">
    <source>
        <dbReference type="ARBA" id="ARBA00004123"/>
    </source>
</evidence>
<dbReference type="PANTHER" id="PTHR14052">
    <property type="entry name" value="ORIGIN RECOGNITION COMPLEX SUBUNIT 2"/>
    <property type="match status" value="1"/>
</dbReference>
<feature type="domain" description="Origin recognition complex subunit 2 winged-helix" evidence="8">
    <location>
        <begin position="446"/>
        <end position="505"/>
    </location>
</feature>
<comment type="subcellular location">
    <subcellularLocation>
        <location evidence="1 5">Nucleus</location>
    </subcellularLocation>
</comment>
<dbReference type="Pfam" id="PF24882">
    <property type="entry name" value="WHD_ORC2"/>
    <property type="match status" value="1"/>
</dbReference>
<dbReference type="PANTHER" id="PTHR14052:SF0">
    <property type="entry name" value="ORIGIN RECOGNITION COMPLEX SUBUNIT 2"/>
    <property type="match status" value="1"/>
</dbReference>
<comment type="similarity">
    <text evidence="2 5">Belongs to the ORC2 family.</text>
</comment>
<organism evidence="9 10">
    <name type="scientific">Basidiobolus ranarum</name>
    <dbReference type="NCBI Taxonomy" id="34480"/>
    <lineage>
        <taxon>Eukaryota</taxon>
        <taxon>Fungi</taxon>
        <taxon>Fungi incertae sedis</taxon>
        <taxon>Zoopagomycota</taxon>
        <taxon>Entomophthoromycotina</taxon>
        <taxon>Basidiobolomycetes</taxon>
        <taxon>Basidiobolales</taxon>
        <taxon>Basidiobolaceae</taxon>
        <taxon>Basidiobolus</taxon>
    </lineage>
</organism>
<evidence type="ECO:0000313" key="10">
    <source>
        <dbReference type="Proteomes" id="UP001479436"/>
    </source>
</evidence>
<feature type="region of interest" description="Disordered" evidence="6">
    <location>
        <begin position="93"/>
        <end position="163"/>
    </location>
</feature>
<protein>
    <recommendedName>
        <fullName evidence="5">Origin recognition complex subunit 2</fullName>
    </recommendedName>
</protein>
<feature type="domain" description="Origin recognition complex subunit 2 RecA-like" evidence="7">
    <location>
        <begin position="223"/>
        <end position="385"/>
    </location>
</feature>
<dbReference type="EMBL" id="JASJQH010007036">
    <property type="protein sequence ID" value="KAK9719752.1"/>
    <property type="molecule type" value="Genomic_DNA"/>
</dbReference>
<dbReference type="Proteomes" id="UP001479436">
    <property type="component" value="Unassembled WGS sequence"/>
</dbReference>
<accession>A0ABR2W4D8</accession>
<evidence type="ECO:0000259" key="8">
    <source>
        <dbReference type="Pfam" id="PF24882"/>
    </source>
</evidence>
<comment type="subunit">
    <text evidence="5">Component of the origin recognition complex (ORC).</text>
</comment>
<dbReference type="InterPro" id="IPR056772">
    <property type="entry name" value="RecA-like_ORC2"/>
</dbReference>
<comment type="function">
    <text evidence="5">Component of the origin recognition complex (ORC) that binds origins of replication. DNA-binding is ATP-dependent. ORC is required to assemble the pre-replication complex necessary to initiate DNA replication.</text>
</comment>
<proteinExistence type="inferred from homology"/>
<comment type="caution">
    <text evidence="9">The sequence shown here is derived from an EMBL/GenBank/DDBJ whole genome shotgun (WGS) entry which is preliminary data.</text>
</comment>